<gene>
    <name evidence="1" type="ORF">CFB84_35445</name>
</gene>
<proteinExistence type="predicted"/>
<dbReference type="Gene3D" id="3.30.560.10">
    <property type="entry name" value="Glucose Oxidase, domain 3"/>
    <property type="match status" value="1"/>
</dbReference>
<evidence type="ECO:0000313" key="1">
    <source>
        <dbReference type="EMBL" id="OXI36000.1"/>
    </source>
</evidence>
<accession>A0A228I0Q4</accession>
<protein>
    <submittedName>
        <fullName evidence="1">Uncharacterized protein</fullName>
    </submittedName>
</protein>
<dbReference type="AlphaFoldDB" id="A0A228I0Q4"/>
<evidence type="ECO:0000313" key="2">
    <source>
        <dbReference type="Proteomes" id="UP000214600"/>
    </source>
</evidence>
<dbReference type="InterPro" id="IPR036188">
    <property type="entry name" value="FAD/NAD-bd_sf"/>
</dbReference>
<sequence>MYYSEPEAQLADRKLYCPRGKVVGGAGSINAMAYVNQ</sequence>
<reference evidence="2" key="1">
    <citation type="submission" date="2017-06" db="EMBL/GenBank/DDBJ databases">
        <authorList>
            <person name="LiPuma J."/>
            <person name="Spilker T."/>
        </authorList>
    </citation>
    <scope>NUCLEOTIDE SEQUENCE [LARGE SCALE GENOMIC DNA]</scope>
    <source>
        <strain evidence="2">AU17325</strain>
    </source>
</reference>
<reference evidence="1 2" key="2">
    <citation type="submission" date="2017-08" db="EMBL/GenBank/DDBJ databases">
        <title>WGS of novel Burkholderia cepaca complex species.</title>
        <authorList>
            <person name="Lipuma J."/>
            <person name="Spilker T."/>
        </authorList>
    </citation>
    <scope>NUCLEOTIDE SEQUENCE [LARGE SCALE GENOMIC DNA]</scope>
    <source>
        <strain evidence="1 2">AU17325</strain>
    </source>
</reference>
<dbReference type="Gene3D" id="3.50.50.60">
    <property type="entry name" value="FAD/NAD(P)-binding domain"/>
    <property type="match status" value="1"/>
</dbReference>
<organism evidence="1 2">
    <name type="scientific">Burkholderia aenigmatica</name>
    <dbReference type="NCBI Taxonomy" id="2015348"/>
    <lineage>
        <taxon>Bacteria</taxon>
        <taxon>Pseudomonadati</taxon>
        <taxon>Pseudomonadota</taxon>
        <taxon>Betaproteobacteria</taxon>
        <taxon>Burkholderiales</taxon>
        <taxon>Burkholderiaceae</taxon>
        <taxon>Burkholderia</taxon>
        <taxon>Burkholderia cepacia complex</taxon>
    </lineage>
</organism>
<name>A0A228I0Q4_9BURK</name>
<dbReference type="Proteomes" id="UP000214600">
    <property type="component" value="Unassembled WGS sequence"/>
</dbReference>
<comment type="caution">
    <text evidence="1">The sequence shown here is derived from an EMBL/GenBank/DDBJ whole genome shotgun (WGS) entry which is preliminary data.</text>
</comment>
<dbReference type="EMBL" id="NKFA01000027">
    <property type="protein sequence ID" value="OXI36000.1"/>
    <property type="molecule type" value="Genomic_DNA"/>
</dbReference>